<feature type="non-terminal residue" evidence="4">
    <location>
        <position position="1"/>
    </location>
</feature>
<comment type="caution">
    <text evidence="4">The sequence shown here is derived from an EMBL/GenBank/DDBJ whole genome shotgun (WGS) entry which is preliminary data.</text>
</comment>
<dbReference type="EMBL" id="SNRW01013726">
    <property type="protein sequence ID" value="KAA6372281.1"/>
    <property type="molecule type" value="Genomic_DNA"/>
</dbReference>
<dbReference type="GO" id="GO:0008757">
    <property type="term" value="F:S-adenosylmethionine-dependent methyltransferase activity"/>
    <property type="evidence" value="ECO:0007669"/>
    <property type="project" value="UniProtKB-ARBA"/>
</dbReference>
<keyword evidence="2 4" id="KW-0489">Methyltransferase</keyword>
<dbReference type="SUPFAM" id="SSF53335">
    <property type="entry name" value="S-adenosyl-L-methionine-dependent methyltransferases"/>
    <property type="match status" value="1"/>
</dbReference>
<keyword evidence="3 4" id="KW-0808">Transferase</keyword>
<dbReference type="InterPro" id="IPR029063">
    <property type="entry name" value="SAM-dependent_MTases_sf"/>
</dbReference>
<dbReference type="Proteomes" id="UP000324800">
    <property type="component" value="Unassembled WGS sequence"/>
</dbReference>
<dbReference type="OrthoDB" id="417697at2759"/>
<evidence type="ECO:0000256" key="1">
    <source>
        <dbReference type="ARBA" id="ARBA00009725"/>
    </source>
</evidence>
<dbReference type="PANTHER" id="PTHR22809">
    <property type="entry name" value="METHYLTRANSFERASE-RELATED"/>
    <property type="match status" value="1"/>
</dbReference>
<organism evidence="4 5">
    <name type="scientific">Streblomastix strix</name>
    <dbReference type="NCBI Taxonomy" id="222440"/>
    <lineage>
        <taxon>Eukaryota</taxon>
        <taxon>Metamonada</taxon>
        <taxon>Preaxostyla</taxon>
        <taxon>Oxymonadida</taxon>
        <taxon>Streblomastigidae</taxon>
        <taxon>Streblomastix</taxon>
    </lineage>
</organism>
<evidence type="ECO:0000256" key="3">
    <source>
        <dbReference type="ARBA" id="ARBA00022679"/>
    </source>
</evidence>
<accession>A0A5J4UQJ5</accession>
<evidence type="ECO:0000256" key="2">
    <source>
        <dbReference type="ARBA" id="ARBA00022603"/>
    </source>
</evidence>
<evidence type="ECO:0000313" key="5">
    <source>
        <dbReference type="Proteomes" id="UP000324800"/>
    </source>
</evidence>
<reference evidence="4 5" key="1">
    <citation type="submission" date="2019-03" db="EMBL/GenBank/DDBJ databases">
        <title>Single cell metagenomics reveals metabolic interactions within the superorganism composed of flagellate Streblomastix strix and complex community of Bacteroidetes bacteria on its surface.</title>
        <authorList>
            <person name="Treitli S.C."/>
            <person name="Kolisko M."/>
            <person name="Husnik F."/>
            <person name="Keeling P."/>
            <person name="Hampl V."/>
        </authorList>
    </citation>
    <scope>NUCLEOTIDE SEQUENCE [LARGE SCALE GENOMIC DNA]</scope>
    <source>
        <strain evidence="4">ST1C</strain>
    </source>
</reference>
<sequence length="173" mass="20112">TAIFVLSAISPTNLEKAIRNISITLKIGGKVLLRDYYAGDHAQLRFGEAHKLGENYHARSDGTLSKFFTQEELVQAFEKNGIFRCERVKLQQKTIENQKRKLKMDRQWIDVVFIKVKHIDVIESLEQAQKKQDIRKIEIKDEKSEDQNVRNKEECDDTPLVEDDFGSFFDIPL</sequence>
<proteinExistence type="inferred from homology"/>
<dbReference type="GO" id="GO:0032259">
    <property type="term" value="P:methylation"/>
    <property type="evidence" value="ECO:0007669"/>
    <property type="project" value="UniProtKB-KW"/>
</dbReference>
<evidence type="ECO:0000313" key="4">
    <source>
        <dbReference type="EMBL" id="KAA6372281.1"/>
    </source>
</evidence>
<dbReference type="AlphaFoldDB" id="A0A5J4UQJ5"/>
<dbReference type="InterPro" id="IPR026113">
    <property type="entry name" value="METTL2/6/8-like"/>
</dbReference>
<protein>
    <submittedName>
        <fullName evidence="4">Putative S-adenosyl-L-methionine-dependent methyltransferase</fullName>
    </submittedName>
</protein>
<comment type="similarity">
    <text evidence="1">Belongs to the methyltransferase superfamily. METL family.</text>
</comment>
<name>A0A5J4UQJ5_9EUKA</name>
<dbReference type="GO" id="GO:0008173">
    <property type="term" value="F:RNA methyltransferase activity"/>
    <property type="evidence" value="ECO:0007669"/>
    <property type="project" value="UniProtKB-ARBA"/>
</dbReference>
<dbReference type="PANTHER" id="PTHR22809:SF5">
    <property type="entry name" value="TRNA N(3)-METHYLCYTIDINE METHYLTRANSFERASE METTL6"/>
    <property type="match status" value="1"/>
</dbReference>
<gene>
    <name evidence="4" type="ORF">EZS28_032191</name>
</gene>
<dbReference type="Gene3D" id="3.40.50.150">
    <property type="entry name" value="Vaccinia Virus protein VP39"/>
    <property type="match status" value="1"/>
</dbReference>